<dbReference type="Proteomes" id="UP000805193">
    <property type="component" value="Unassembled WGS sequence"/>
</dbReference>
<protein>
    <submittedName>
        <fullName evidence="1">Uncharacterized protein</fullName>
    </submittedName>
</protein>
<evidence type="ECO:0000313" key="2">
    <source>
        <dbReference type="Proteomes" id="UP000805193"/>
    </source>
</evidence>
<organism evidence="1 2">
    <name type="scientific">Ixodes persulcatus</name>
    <name type="common">Taiga tick</name>
    <dbReference type="NCBI Taxonomy" id="34615"/>
    <lineage>
        <taxon>Eukaryota</taxon>
        <taxon>Metazoa</taxon>
        <taxon>Ecdysozoa</taxon>
        <taxon>Arthropoda</taxon>
        <taxon>Chelicerata</taxon>
        <taxon>Arachnida</taxon>
        <taxon>Acari</taxon>
        <taxon>Parasitiformes</taxon>
        <taxon>Ixodida</taxon>
        <taxon>Ixodoidea</taxon>
        <taxon>Ixodidae</taxon>
        <taxon>Ixodinae</taxon>
        <taxon>Ixodes</taxon>
    </lineage>
</organism>
<name>A0AC60PD55_IXOPE</name>
<keyword evidence="2" id="KW-1185">Reference proteome</keyword>
<comment type="caution">
    <text evidence="1">The sequence shown here is derived from an EMBL/GenBank/DDBJ whole genome shotgun (WGS) entry which is preliminary data.</text>
</comment>
<sequence>MPRKRQPESLYNSCLVYVAVNFHVSFPEGTSVLTVLPPTISEQIIVVLQQCQPTNYALLCHVLGNVLRFVYLGRLPQNQDIAFRMFRQLRQYGDLLTVLHLPLREEHYDMFVTTLPSLPHLRNLVLHVHDLTEPIADAIARHCLNLNNLCLYGIRPGNYMRGVVTDDNNYIIHVAIHLVHNMLERLGLQVFRIAFLTQAILSLPATTRLQLTELVMNRQDLLETAGALSHVITLCPNLLKVCLFFSDENQIEPLARLAFLEDLSLILVNYKSPVNSSDLIHQLLRSVGYKLRRLGLNAPTLDMAIIAR</sequence>
<proteinExistence type="predicted"/>
<reference evidence="1 2" key="1">
    <citation type="journal article" date="2020" name="Cell">
        <title>Large-Scale Comparative Analyses of Tick Genomes Elucidate Their Genetic Diversity and Vector Capacities.</title>
        <authorList>
            <consortium name="Tick Genome and Microbiome Consortium (TIGMIC)"/>
            <person name="Jia N."/>
            <person name="Wang J."/>
            <person name="Shi W."/>
            <person name="Du L."/>
            <person name="Sun Y."/>
            <person name="Zhan W."/>
            <person name="Jiang J.F."/>
            <person name="Wang Q."/>
            <person name="Zhang B."/>
            <person name="Ji P."/>
            <person name="Bell-Sakyi L."/>
            <person name="Cui X.M."/>
            <person name="Yuan T.T."/>
            <person name="Jiang B.G."/>
            <person name="Yang W.F."/>
            <person name="Lam T.T."/>
            <person name="Chang Q.C."/>
            <person name="Ding S.J."/>
            <person name="Wang X.J."/>
            <person name="Zhu J.G."/>
            <person name="Ruan X.D."/>
            <person name="Zhao L."/>
            <person name="Wei J.T."/>
            <person name="Ye R.Z."/>
            <person name="Que T.C."/>
            <person name="Du C.H."/>
            <person name="Zhou Y.H."/>
            <person name="Cheng J.X."/>
            <person name="Dai P.F."/>
            <person name="Guo W.B."/>
            <person name="Han X.H."/>
            <person name="Huang E.J."/>
            <person name="Li L.F."/>
            <person name="Wei W."/>
            <person name="Gao Y.C."/>
            <person name="Liu J.Z."/>
            <person name="Shao H.Z."/>
            <person name="Wang X."/>
            <person name="Wang C.C."/>
            <person name="Yang T.C."/>
            <person name="Huo Q.B."/>
            <person name="Li W."/>
            <person name="Chen H.Y."/>
            <person name="Chen S.E."/>
            <person name="Zhou L.G."/>
            <person name="Ni X.B."/>
            <person name="Tian J.H."/>
            <person name="Sheng Y."/>
            <person name="Liu T."/>
            <person name="Pan Y.S."/>
            <person name="Xia L.Y."/>
            <person name="Li J."/>
            <person name="Zhao F."/>
            <person name="Cao W.C."/>
        </authorList>
    </citation>
    <scope>NUCLEOTIDE SEQUENCE [LARGE SCALE GENOMIC DNA]</scope>
    <source>
        <strain evidence="1">Iper-2018</strain>
    </source>
</reference>
<dbReference type="EMBL" id="JABSTQ010010876">
    <property type="protein sequence ID" value="KAG0417174.1"/>
    <property type="molecule type" value="Genomic_DNA"/>
</dbReference>
<accession>A0AC60PD55</accession>
<evidence type="ECO:0000313" key="1">
    <source>
        <dbReference type="EMBL" id="KAG0417174.1"/>
    </source>
</evidence>
<gene>
    <name evidence="1" type="ORF">HPB47_005830</name>
</gene>